<dbReference type="PANTHER" id="PTHR30204">
    <property type="entry name" value="REDOX-CYCLING DRUG-SENSING TRANSCRIPTIONAL ACTIVATOR SOXR"/>
    <property type="match status" value="1"/>
</dbReference>
<dbReference type="InterPro" id="IPR009061">
    <property type="entry name" value="DNA-bd_dom_put_sf"/>
</dbReference>
<sequence>MVEDLAIAEVAEKFQVTTRTIRYYEEIGLVHPHRENGHRRFSRKDITRLSLVFRGKKYGFQLEEIKNMIQLIDLDPSGVQQLEKTMEYGRRKMREIDRRLVELEQLKTEMNSWLQKFEEELVKRKGEPL</sequence>
<keyword evidence="4" id="KW-0804">Transcription</keyword>
<evidence type="ECO:0000256" key="4">
    <source>
        <dbReference type="ARBA" id="ARBA00023163"/>
    </source>
</evidence>
<dbReference type="InterPro" id="IPR047057">
    <property type="entry name" value="MerR_fam"/>
</dbReference>
<dbReference type="PANTHER" id="PTHR30204:SF69">
    <property type="entry name" value="MERR-FAMILY TRANSCRIPTIONAL REGULATOR"/>
    <property type="match status" value="1"/>
</dbReference>
<dbReference type="PROSITE" id="PS50937">
    <property type="entry name" value="HTH_MERR_2"/>
    <property type="match status" value="1"/>
</dbReference>
<dbReference type="Pfam" id="PF13411">
    <property type="entry name" value="MerR_1"/>
    <property type="match status" value="1"/>
</dbReference>
<evidence type="ECO:0000256" key="1">
    <source>
        <dbReference type="ARBA" id="ARBA00022491"/>
    </source>
</evidence>
<dbReference type="Proteomes" id="UP000198897">
    <property type="component" value="Unassembled WGS sequence"/>
</dbReference>
<gene>
    <name evidence="6" type="ORF">SAMN05216353_105130</name>
</gene>
<dbReference type="EMBL" id="FOOG01000005">
    <property type="protein sequence ID" value="SFF68733.1"/>
    <property type="molecule type" value="Genomic_DNA"/>
</dbReference>
<reference evidence="7" key="1">
    <citation type="submission" date="2016-10" db="EMBL/GenBank/DDBJ databases">
        <authorList>
            <person name="Varghese N."/>
            <person name="Submissions S."/>
        </authorList>
    </citation>
    <scope>NUCLEOTIDE SEQUENCE [LARGE SCALE GENOMIC DNA]</scope>
    <source>
        <strain evidence="7">FP5</strain>
    </source>
</reference>
<dbReference type="SUPFAM" id="SSF46955">
    <property type="entry name" value="Putative DNA-binding domain"/>
    <property type="match status" value="1"/>
</dbReference>
<keyword evidence="2" id="KW-0805">Transcription regulation</keyword>
<keyword evidence="7" id="KW-1185">Reference proteome</keyword>
<dbReference type="GO" id="GO:0003700">
    <property type="term" value="F:DNA-binding transcription factor activity"/>
    <property type="evidence" value="ECO:0007669"/>
    <property type="project" value="InterPro"/>
</dbReference>
<feature type="domain" description="HTH merR-type" evidence="5">
    <location>
        <begin position="4"/>
        <end position="71"/>
    </location>
</feature>
<evidence type="ECO:0000313" key="7">
    <source>
        <dbReference type="Proteomes" id="UP000198897"/>
    </source>
</evidence>
<dbReference type="SMART" id="SM00422">
    <property type="entry name" value="HTH_MERR"/>
    <property type="match status" value="1"/>
</dbReference>
<evidence type="ECO:0000259" key="5">
    <source>
        <dbReference type="PROSITE" id="PS50937"/>
    </source>
</evidence>
<name>A0A1I2KQD6_9BACI</name>
<keyword evidence="1" id="KW-0678">Repressor</keyword>
<accession>A0A1I2KQD6</accession>
<dbReference type="Gene3D" id="1.10.1660.10">
    <property type="match status" value="1"/>
</dbReference>
<dbReference type="AlphaFoldDB" id="A0A1I2KQD6"/>
<dbReference type="InterPro" id="IPR000551">
    <property type="entry name" value="MerR-type_HTH_dom"/>
</dbReference>
<organism evidence="6 7">
    <name type="scientific">Halobacillus alkaliphilus</name>
    <dbReference type="NCBI Taxonomy" id="396056"/>
    <lineage>
        <taxon>Bacteria</taxon>
        <taxon>Bacillati</taxon>
        <taxon>Bacillota</taxon>
        <taxon>Bacilli</taxon>
        <taxon>Bacillales</taxon>
        <taxon>Bacillaceae</taxon>
        <taxon>Halobacillus</taxon>
    </lineage>
</organism>
<proteinExistence type="predicted"/>
<protein>
    <submittedName>
        <fullName evidence="6">DNA-binding transcriptional regulator, MerR family</fullName>
    </submittedName>
</protein>
<evidence type="ECO:0000256" key="3">
    <source>
        <dbReference type="ARBA" id="ARBA00023125"/>
    </source>
</evidence>
<dbReference type="GO" id="GO:0003677">
    <property type="term" value="F:DNA binding"/>
    <property type="evidence" value="ECO:0007669"/>
    <property type="project" value="UniProtKB-KW"/>
</dbReference>
<evidence type="ECO:0000313" key="6">
    <source>
        <dbReference type="EMBL" id="SFF68733.1"/>
    </source>
</evidence>
<keyword evidence="3 6" id="KW-0238">DNA-binding</keyword>
<dbReference type="OrthoDB" id="9791488at2"/>
<dbReference type="RefSeq" id="WP_089750774.1">
    <property type="nucleotide sequence ID" value="NZ_FOOG01000005.1"/>
</dbReference>
<evidence type="ECO:0000256" key="2">
    <source>
        <dbReference type="ARBA" id="ARBA00023015"/>
    </source>
</evidence>